<keyword evidence="2" id="KW-1185">Reference proteome</keyword>
<dbReference type="RefSeq" id="WP_285233395.1">
    <property type="nucleotide sequence ID" value="NZ_CP116346.1"/>
</dbReference>
<dbReference type="AlphaFoldDB" id="A0AA95NH97"/>
<evidence type="ECO:0000313" key="1">
    <source>
        <dbReference type="EMBL" id="WIT12303.1"/>
    </source>
</evidence>
<dbReference type="KEGG" id="pais:PFX98_01480"/>
<sequence length="97" mass="11232">MSDDFFAPPAFNPEQALLQFKRNLRDLRPLAERGNSFTLQGQPVIELAADSERLNVRLAKRPARAPEWELRACRNSADVRALLDEIKRRLARWTEET</sequence>
<proteinExistence type="predicted"/>
<organism evidence="1 2">
    <name type="scientific">Paucibacter sediminis</name>
    <dbReference type="NCBI Taxonomy" id="3019553"/>
    <lineage>
        <taxon>Bacteria</taxon>
        <taxon>Pseudomonadati</taxon>
        <taxon>Pseudomonadota</taxon>
        <taxon>Betaproteobacteria</taxon>
        <taxon>Burkholderiales</taxon>
        <taxon>Sphaerotilaceae</taxon>
        <taxon>Roseateles</taxon>
    </lineage>
</organism>
<gene>
    <name evidence="1" type="ORF">PFX98_01480</name>
</gene>
<reference evidence="1" key="1">
    <citation type="submission" date="2023-01" db="EMBL/GenBank/DDBJ databases">
        <title>Whole genome sequence of Paucibacter sp. S2-9 isolated from pond sediment.</title>
        <authorList>
            <person name="Jung J.Y."/>
        </authorList>
    </citation>
    <scope>NUCLEOTIDE SEQUENCE</scope>
    <source>
        <strain evidence="1">S2-9</strain>
    </source>
</reference>
<evidence type="ECO:0000313" key="2">
    <source>
        <dbReference type="Proteomes" id="UP001177769"/>
    </source>
</evidence>
<dbReference type="Proteomes" id="UP001177769">
    <property type="component" value="Chromosome"/>
</dbReference>
<protein>
    <submittedName>
        <fullName evidence="1">Uncharacterized protein</fullName>
    </submittedName>
</protein>
<accession>A0AA95NH97</accession>
<name>A0AA95NH97_9BURK</name>
<dbReference type="EMBL" id="CP116346">
    <property type="protein sequence ID" value="WIT12303.1"/>
    <property type="molecule type" value="Genomic_DNA"/>
</dbReference>